<feature type="region of interest" description="Disordered" evidence="2">
    <location>
        <begin position="404"/>
        <end position="439"/>
    </location>
</feature>
<comment type="caution">
    <text evidence="4">The sequence shown here is derived from an EMBL/GenBank/DDBJ whole genome shotgun (WGS) entry which is preliminary data.</text>
</comment>
<dbReference type="Pfam" id="PF01465">
    <property type="entry name" value="GRIP"/>
    <property type="match status" value="1"/>
</dbReference>
<feature type="domain" description="GRIP" evidence="3">
    <location>
        <begin position="459"/>
        <end position="508"/>
    </location>
</feature>
<feature type="compositionally biased region" description="Basic residues" evidence="2">
    <location>
        <begin position="514"/>
        <end position="526"/>
    </location>
</feature>
<dbReference type="PROSITE" id="PS50913">
    <property type="entry name" value="GRIP"/>
    <property type="match status" value="1"/>
</dbReference>
<evidence type="ECO:0000256" key="2">
    <source>
        <dbReference type="SAM" id="MobiDB-lite"/>
    </source>
</evidence>
<dbReference type="EMBL" id="BDIP01001716">
    <property type="protein sequence ID" value="GIQ84992.1"/>
    <property type="molecule type" value="Genomic_DNA"/>
</dbReference>
<evidence type="ECO:0000256" key="1">
    <source>
        <dbReference type="SAM" id="Coils"/>
    </source>
</evidence>
<protein>
    <recommendedName>
        <fullName evidence="3">GRIP domain-containing protein</fullName>
    </recommendedName>
</protein>
<feature type="region of interest" description="Disordered" evidence="2">
    <location>
        <begin position="512"/>
        <end position="533"/>
    </location>
</feature>
<dbReference type="AlphaFoldDB" id="A0A9K3CXS5"/>
<dbReference type="InterPro" id="IPR000237">
    <property type="entry name" value="GRIP_dom"/>
</dbReference>
<gene>
    <name evidence="4" type="ORF">KIPB_006594</name>
</gene>
<reference evidence="4 5" key="1">
    <citation type="journal article" date="2018" name="PLoS ONE">
        <title>The draft genome of Kipferlia bialata reveals reductive genome evolution in fornicate parasites.</title>
        <authorList>
            <person name="Tanifuji G."/>
            <person name="Takabayashi S."/>
            <person name="Kume K."/>
            <person name="Takagi M."/>
            <person name="Nakayama T."/>
            <person name="Kamikawa R."/>
            <person name="Inagaki Y."/>
            <person name="Hashimoto T."/>
        </authorList>
    </citation>
    <scope>NUCLEOTIDE SEQUENCE [LARGE SCALE GENOMIC DNA]</scope>
    <source>
        <strain evidence="4">NY0173</strain>
    </source>
</reference>
<sequence length="533" mass="58682">MQTQMPGVDVGVDAEQAWVVSRDKHNEAIAHFRGSMSDLRNRLAEGEKKRERERADAERERQEVQKMLAGRDAVVRERDTEIATLTREIQSEKVRYSAQKDLNNSLRELVSRTSQAVKVEREAAGQERERVARLTQEVSQLQSHDLLHTMRERVGRKGQGRVCLGDIGMSLVECVTVQDPPETATDYALVSVHPMSVQQSGTPGSGPVSTPTVGVVCVSDLPPSLDVTGMSALACPLGRGLMRDLEAQGEAQRQKLERLEAEREAERVENESFRQAANAALAEASMAEEQEMGRESAVVGEAEEGEGEAELAGLAEALEEATARALSLSVTVDDMALQVERAEGEAGAAGRERDSLQTQLGEVQMERDSALSQLAEALTALEAERESVQKANVSLRNLSLQGALPPNAHMARGVMGQGRPRGSRESSEREQGGERERERLQKVKAECVRLTAELEREREGAQGVDMQYRRNIIVQFLTSPTETQRSMLPGFCTALGLSPSERDSIEREMVQGRAKAKRAWGRRQKKDARLSVL</sequence>
<proteinExistence type="predicted"/>
<evidence type="ECO:0000313" key="4">
    <source>
        <dbReference type="EMBL" id="GIQ84992.1"/>
    </source>
</evidence>
<keyword evidence="5" id="KW-1185">Reference proteome</keyword>
<feature type="compositionally biased region" description="Basic and acidic residues" evidence="2">
    <location>
        <begin position="422"/>
        <end position="439"/>
    </location>
</feature>
<evidence type="ECO:0000313" key="5">
    <source>
        <dbReference type="Proteomes" id="UP000265618"/>
    </source>
</evidence>
<feature type="coiled-coil region" evidence="1">
    <location>
        <begin position="339"/>
        <end position="401"/>
    </location>
</feature>
<evidence type="ECO:0000259" key="3">
    <source>
        <dbReference type="PROSITE" id="PS50913"/>
    </source>
</evidence>
<feature type="coiled-coil region" evidence="1">
    <location>
        <begin position="242"/>
        <end position="290"/>
    </location>
</feature>
<organism evidence="4 5">
    <name type="scientific">Kipferlia bialata</name>
    <dbReference type="NCBI Taxonomy" id="797122"/>
    <lineage>
        <taxon>Eukaryota</taxon>
        <taxon>Metamonada</taxon>
        <taxon>Carpediemonas-like organisms</taxon>
        <taxon>Kipferlia</taxon>
    </lineage>
</organism>
<name>A0A9K3CXS5_9EUKA</name>
<feature type="region of interest" description="Disordered" evidence="2">
    <location>
        <begin position="43"/>
        <end position="62"/>
    </location>
</feature>
<accession>A0A9K3CXS5</accession>
<keyword evidence="1" id="KW-0175">Coiled coil</keyword>
<dbReference type="Proteomes" id="UP000265618">
    <property type="component" value="Unassembled WGS sequence"/>
</dbReference>